<dbReference type="EMBL" id="JAJSPL020000002">
    <property type="protein sequence ID" value="KAK7748961.1"/>
    <property type="molecule type" value="Genomic_DNA"/>
</dbReference>
<comment type="caution">
    <text evidence="2">The sequence shown here is derived from an EMBL/GenBank/DDBJ whole genome shotgun (WGS) entry which is preliminary data.</text>
</comment>
<reference evidence="2 3" key="1">
    <citation type="journal article" date="2023" name="PLoS ONE">
        <title>Cytospora paraplurivora sp. nov. isolated from orchards with fruit tree decline syndrome in Ontario, Canada.</title>
        <authorList>
            <person name="Ilyukhin E."/>
            <person name="Nguyen H.D.T."/>
            <person name="Castle A.J."/>
            <person name="Ellouze W."/>
        </authorList>
    </citation>
    <scope>NUCLEOTIDE SEQUENCE [LARGE SCALE GENOMIC DNA]</scope>
    <source>
        <strain evidence="2 3">FDS-564</strain>
    </source>
</reference>
<accession>A0AAN9UJE1</accession>
<dbReference type="Proteomes" id="UP001320245">
    <property type="component" value="Unassembled WGS sequence"/>
</dbReference>
<sequence>MDVEEHFPDFDNVRDSISREELLGLPENERARLIVAWANWWFRSEKFVPRPEDPRFGEVWLGALRKAALMGNVSLTGPPLEGEDARQRIKQSYQHHVLEKVLQTANIPFVNKIVAFGITSPLASHSSIQADLNPERPEPYVATRSRHKHCFTQYAILMRMAEFLQSQHGQHVEVYVQDPSIRGNVEVDMENLGFKIMNGEYDHQEGFTKIDDNTLVYDAIICTNIFQIYMKYALPAAVMTPLLDMVEYKQRNQGLQEDYKSVIIQDNEIENGEPIAWSQPPFVDGATKTTFNTLKYYYHEISLIDKQWLNSNRQRSDMTAWEIHHAAGEQIAGQLEDYNRRIREQEYVALSQVDERRAAGEFPDEKTYDDARSRVSIVVDYDNGNLPPTLDGVNCSEQNQLGLYIRKQGVLEASGR</sequence>
<protein>
    <recommendedName>
        <fullName evidence="1">SRR1-like domain-containing protein</fullName>
    </recommendedName>
</protein>
<gene>
    <name evidence="2" type="ORF">SLS53_000986</name>
</gene>
<name>A0AAN9UJE1_9PEZI</name>
<organism evidence="2 3">
    <name type="scientific">Cytospora paraplurivora</name>
    <dbReference type="NCBI Taxonomy" id="2898453"/>
    <lineage>
        <taxon>Eukaryota</taxon>
        <taxon>Fungi</taxon>
        <taxon>Dikarya</taxon>
        <taxon>Ascomycota</taxon>
        <taxon>Pezizomycotina</taxon>
        <taxon>Sordariomycetes</taxon>
        <taxon>Sordariomycetidae</taxon>
        <taxon>Diaporthales</taxon>
        <taxon>Cytosporaceae</taxon>
        <taxon>Cytospora</taxon>
    </lineage>
</organism>
<evidence type="ECO:0000259" key="1">
    <source>
        <dbReference type="Pfam" id="PF07985"/>
    </source>
</evidence>
<feature type="domain" description="SRR1-like" evidence="1">
    <location>
        <begin position="106"/>
        <end position="263"/>
    </location>
</feature>
<keyword evidence="3" id="KW-1185">Reference proteome</keyword>
<evidence type="ECO:0000313" key="2">
    <source>
        <dbReference type="EMBL" id="KAK7748961.1"/>
    </source>
</evidence>
<dbReference type="AlphaFoldDB" id="A0AAN9UJE1"/>
<dbReference type="Pfam" id="PF07985">
    <property type="entry name" value="SRR1"/>
    <property type="match status" value="1"/>
</dbReference>
<evidence type="ECO:0000313" key="3">
    <source>
        <dbReference type="Proteomes" id="UP001320245"/>
    </source>
</evidence>
<dbReference type="InterPro" id="IPR012942">
    <property type="entry name" value="SRR1-like"/>
</dbReference>
<proteinExistence type="predicted"/>